<name>A0A6L2N8S1_TANCI</name>
<reference evidence="1" key="1">
    <citation type="journal article" date="2019" name="Sci. Rep.">
        <title>Draft genome of Tanacetum cinerariifolium, the natural source of mosquito coil.</title>
        <authorList>
            <person name="Yamashiro T."/>
            <person name="Shiraishi A."/>
            <person name="Satake H."/>
            <person name="Nakayama K."/>
        </authorList>
    </citation>
    <scope>NUCLEOTIDE SEQUENCE</scope>
</reference>
<dbReference type="EMBL" id="BKCJ010008396">
    <property type="protein sequence ID" value="GEU82009.1"/>
    <property type="molecule type" value="Genomic_DNA"/>
</dbReference>
<organism evidence="1">
    <name type="scientific">Tanacetum cinerariifolium</name>
    <name type="common">Dalmatian daisy</name>
    <name type="synonym">Chrysanthemum cinerariifolium</name>
    <dbReference type="NCBI Taxonomy" id="118510"/>
    <lineage>
        <taxon>Eukaryota</taxon>
        <taxon>Viridiplantae</taxon>
        <taxon>Streptophyta</taxon>
        <taxon>Embryophyta</taxon>
        <taxon>Tracheophyta</taxon>
        <taxon>Spermatophyta</taxon>
        <taxon>Magnoliopsida</taxon>
        <taxon>eudicotyledons</taxon>
        <taxon>Gunneridae</taxon>
        <taxon>Pentapetalae</taxon>
        <taxon>asterids</taxon>
        <taxon>campanulids</taxon>
        <taxon>Asterales</taxon>
        <taxon>Asteraceae</taxon>
        <taxon>Asteroideae</taxon>
        <taxon>Anthemideae</taxon>
        <taxon>Anthemidinae</taxon>
        <taxon>Tanacetum</taxon>
    </lineage>
</organism>
<evidence type="ECO:0000313" key="1">
    <source>
        <dbReference type="EMBL" id="GEU82009.1"/>
    </source>
</evidence>
<gene>
    <name evidence="1" type="ORF">Tci_053987</name>
</gene>
<sequence length="119" mass="13787">MIELIVSAKPITKTHEAVSEHTALETYGNITLEKRAYIDAEAEAIHMILSGESLNKQDIKTNLFWEFGKFTSRYEESIESYYSRFCKMMKEMIKNKLEVATMQVNVQCLQHFSQNGQDL</sequence>
<proteinExistence type="predicted"/>
<accession>A0A6L2N8S1</accession>
<comment type="caution">
    <text evidence="1">The sequence shown here is derived from an EMBL/GenBank/DDBJ whole genome shotgun (WGS) entry which is preliminary data.</text>
</comment>
<dbReference type="AlphaFoldDB" id="A0A6L2N8S1"/>
<protein>
    <submittedName>
        <fullName evidence="1">Uncharacterized protein</fullName>
    </submittedName>
</protein>